<comment type="caution">
    <text evidence="3">The sequence shown here is derived from an EMBL/GenBank/DDBJ whole genome shotgun (WGS) entry which is preliminary data.</text>
</comment>
<keyword evidence="1" id="KW-1133">Transmembrane helix</keyword>
<feature type="transmembrane region" description="Helical" evidence="1">
    <location>
        <begin position="246"/>
        <end position="268"/>
    </location>
</feature>
<feature type="transmembrane region" description="Helical" evidence="1">
    <location>
        <begin position="103"/>
        <end position="126"/>
    </location>
</feature>
<dbReference type="RefSeq" id="WP_392394790.1">
    <property type="nucleotide sequence ID" value="NZ_JAURTK010000006.1"/>
</dbReference>
<dbReference type="Proteomes" id="UP001229486">
    <property type="component" value="Unassembled WGS sequence"/>
</dbReference>
<feature type="transmembrane region" description="Helical" evidence="1">
    <location>
        <begin position="339"/>
        <end position="361"/>
    </location>
</feature>
<dbReference type="Pfam" id="PF01757">
    <property type="entry name" value="Acyl_transf_3"/>
    <property type="match status" value="1"/>
</dbReference>
<evidence type="ECO:0000313" key="4">
    <source>
        <dbReference type="Proteomes" id="UP001229486"/>
    </source>
</evidence>
<protein>
    <submittedName>
        <fullName evidence="3">Peptidoglycan/LPS O-acetylase OafA/YrhL</fullName>
    </submittedName>
</protein>
<evidence type="ECO:0000313" key="3">
    <source>
        <dbReference type="EMBL" id="MDP9649411.1"/>
    </source>
</evidence>
<feature type="transmembrane region" description="Helical" evidence="1">
    <location>
        <begin position="202"/>
        <end position="234"/>
    </location>
</feature>
<dbReference type="EMBL" id="JAURTK010000006">
    <property type="protein sequence ID" value="MDP9649411.1"/>
    <property type="molecule type" value="Genomic_DNA"/>
</dbReference>
<evidence type="ECO:0000259" key="2">
    <source>
        <dbReference type="Pfam" id="PF01757"/>
    </source>
</evidence>
<gene>
    <name evidence="3" type="ORF">J2793_004878</name>
</gene>
<reference evidence="3" key="1">
    <citation type="submission" date="2023-07" db="EMBL/GenBank/DDBJ databases">
        <title>Sorghum-associated microbial communities from plants grown in Nebraska, USA.</title>
        <authorList>
            <person name="Schachtman D."/>
        </authorList>
    </citation>
    <scope>NUCLEOTIDE SEQUENCE</scope>
    <source>
        <strain evidence="3">DS1061</strain>
    </source>
</reference>
<feature type="transmembrane region" description="Helical" evidence="1">
    <location>
        <begin position="313"/>
        <end position="333"/>
    </location>
</feature>
<organism evidence="3 4">
    <name type="scientific">Paraburkholderia caledonica</name>
    <dbReference type="NCBI Taxonomy" id="134536"/>
    <lineage>
        <taxon>Bacteria</taxon>
        <taxon>Pseudomonadati</taxon>
        <taxon>Pseudomonadota</taxon>
        <taxon>Betaproteobacteria</taxon>
        <taxon>Burkholderiales</taxon>
        <taxon>Burkholderiaceae</taxon>
        <taxon>Paraburkholderia</taxon>
    </lineage>
</organism>
<proteinExistence type="predicted"/>
<feature type="domain" description="Acyltransferase 3" evidence="2">
    <location>
        <begin position="18"/>
        <end position="356"/>
    </location>
</feature>
<name>A0AB73IHE7_9BURK</name>
<evidence type="ECO:0000256" key="1">
    <source>
        <dbReference type="SAM" id="Phobius"/>
    </source>
</evidence>
<dbReference type="GO" id="GO:0000271">
    <property type="term" value="P:polysaccharide biosynthetic process"/>
    <property type="evidence" value="ECO:0007669"/>
    <property type="project" value="TreeGrafter"/>
</dbReference>
<keyword evidence="1" id="KW-0812">Transmembrane</keyword>
<feature type="transmembrane region" description="Helical" evidence="1">
    <location>
        <begin position="274"/>
        <end position="292"/>
    </location>
</feature>
<dbReference type="GO" id="GO:0016020">
    <property type="term" value="C:membrane"/>
    <property type="evidence" value="ECO:0007669"/>
    <property type="project" value="TreeGrafter"/>
</dbReference>
<feature type="transmembrane region" description="Helical" evidence="1">
    <location>
        <begin position="60"/>
        <end position="82"/>
    </location>
</feature>
<accession>A0AB73IHE7</accession>
<dbReference type="AlphaFoldDB" id="A0AB73IHE7"/>
<keyword evidence="1" id="KW-0472">Membrane</keyword>
<dbReference type="PANTHER" id="PTHR23028">
    <property type="entry name" value="ACETYLTRANSFERASE"/>
    <property type="match status" value="1"/>
</dbReference>
<dbReference type="InterPro" id="IPR050879">
    <property type="entry name" value="Acyltransferase_3"/>
</dbReference>
<dbReference type="PANTHER" id="PTHR23028:SF53">
    <property type="entry name" value="ACYL_TRANSF_3 DOMAIN-CONTAINING PROTEIN"/>
    <property type="match status" value="1"/>
</dbReference>
<dbReference type="InterPro" id="IPR002656">
    <property type="entry name" value="Acyl_transf_3_dom"/>
</dbReference>
<sequence length="396" mass="44186">MSDPTHMAPPEKQHCDTLDLIRALAAGAVCLSHLRNLMFVDYKSSVGLGLAGKAFYFVSNYGHTAVIVFFLLSGYFVGGSVLRQVGTGTWSWQRYLTERLSRLWVVLVPALLLTLFWDRLGIHLAGGPFYLGTEGTFDQQINVASHLGPATLACNLVFLQTLACGTYGSNGPLWSLANEFWYYLWFPACVVFLGRRRGVGGYAIAAFALGTMIAFPSLQSGFGLWLLGVLLAVLEKRSPARVKRRALPWLTLISGVVFLAALVCTRLFLLDNDWIVGVPCFVFLRCVLLENVRLRLPVLSRAAILFSRFSYSLYLTHFPFILFVAAVGFRQRIPFDAKGVLVLTGMLIACYVYAFAVYLLFERNTRRVQQRMWRLQSGQTAPDTTAAHVRQRGTIT</sequence>
<dbReference type="GO" id="GO:0016747">
    <property type="term" value="F:acyltransferase activity, transferring groups other than amino-acyl groups"/>
    <property type="evidence" value="ECO:0007669"/>
    <property type="project" value="InterPro"/>
</dbReference>